<comment type="caution">
    <text evidence="2">The sequence shown here is derived from an EMBL/GenBank/DDBJ whole genome shotgun (WGS) entry which is preliminary data.</text>
</comment>
<dbReference type="OrthoDB" id="1751088at2"/>
<evidence type="ECO:0000313" key="3">
    <source>
        <dbReference type="Proteomes" id="UP000310541"/>
    </source>
</evidence>
<sequence>MAFINRFTANDCGAMTFTGNTLGLSGDSNVQNTAGTDGTIGAFITLDSSSTVDAYPPPTIVGSAGTTTNYTENGSEAVLNLPPGSTVLYAELIWGGLYLGGDEDLTALINDDILFSTPILGNTPITPDALTANEFGGFYMRSADVTALVQAGGGGTYSAGSVPAIVNASGFVNHAGWTLAVVYRNTSLNNRNMNLYVGAEGQVSNGNPSDVPISGFLTPPTGDVDARVLLSAQEGDANINGDQALFGPDSGTLTNLSGPRNPAGNFFGSQITDDSGNIDTSGSYGFRNHTPGTPGTNIFAGRQGWDITNVSANNYLPNNQSTALFQFNSTGDLYMPNALGIQIDFGEADLDMDKEVNKTMTHKGDVLTYTVTITNDGVVEADNAYFEDQLSAGAEFIQNTLTIDGVTQPGLDPAVGFPLDPIPAGESRVITYKVRVGKKCFIINEATLTYSCGKVATSNSVLTTSCQSSCGGEDGCSC</sequence>
<proteinExistence type="predicted"/>
<dbReference type="RefSeq" id="WP_136945133.1">
    <property type="nucleotide sequence ID" value="NZ_SWFM01000001.1"/>
</dbReference>
<dbReference type="Pfam" id="PF01345">
    <property type="entry name" value="DUF11"/>
    <property type="match status" value="1"/>
</dbReference>
<name>A0A4U1MKR3_9BACL</name>
<dbReference type="InterPro" id="IPR047589">
    <property type="entry name" value="DUF11_rpt"/>
</dbReference>
<reference evidence="2 3" key="1">
    <citation type="submission" date="2019-04" db="EMBL/GenBank/DDBJ databases">
        <title>Genome sequence of Bacillus hwajinpoensis strain Y2.</title>
        <authorList>
            <person name="Fair J.L."/>
            <person name="Maclea K.S."/>
        </authorList>
    </citation>
    <scope>NUCLEOTIDE SEQUENCE [LARGE SCALE GENOMIC DNA]</scope>
    <source>
        <strain evidence="2 3">Y2</strain>
    </source>
</reference>
<evidence type="ECO:0000259" key="1">
    <source>
        <dbReference type="Pfam" id="PF01345"/>
    </source>
</evidence>
<accession>A0A4U1MKR3</accession>
<dbReference type="PANTHER" id="PTHR34819">
    <property type="entry name" value="LARGE CYSTEINE-RICH PERIPLASMIC PROTEIN OMCB"/>
    <property type="match status" value="1"/>
</dbReference>
<dbReference type="PANTHER" id="PTHR34819:SF3">
    <property type="entry name" value="CELL SURFACE PROTEIN"/>
    <property type="match status" value="1"/>
</dbReference>
<dbReference type="NCBIfam" id="TIGR01451">
    <property type="entry name" value="B_ant_repeat"/>
    <property type="match status" value="1"/>
</dbReference>
<evidence type="ECO:0000313" key="2">
    <source>
        <dbReference type="EMBL" id="TKD71254.1"/>
    </source>
</evidence>
<dbReference type="Proteomes" id="UP000310541">
    <property type="component" value="Unassembled WGS sequence"/>
</dbReference>
<feature type="domain" description="DUF11" evidence="1">
    <location>
        <begin position="349"/>
        <end position="451"/>
    </location>
</feature>
<organism evidence="2 3">
    <name type="scientific">Guptibacillus hwajinpoensis</name>
    <dbReference type="NCBI Taxonomy" id="208199"/>
    <lineage>
        <taxon>Bacteria</taxon>
        <taxon>Bacillati</taxon>
        <taxon>Bacillota</taxon>
        <taxon>Bacilli</taxon>
        <taxon>Bacillales</taxon>
        <taxon>Guptibacillaceae</taxon>
        <taxon>Guptibacillus</taxon>
    </lineage>
</organism>
<dbReference type="Gene3D" id="2.60.40.740">
    <property type="match status" value="1"/>
</dbReference>
<protein>
    <submittedName>
        <fullName evidence="2">DUF11 domain-containing protein</fullName>
    </submittedName>
</protein>
<dbReference type="EMBL" id="SWFM01000001">
    <property type="protein sequence ID" value="TKD71254.1"/>
    <property type="molecule type" value="Genomic_DNA"/>
</dbReference>
<dbReference type="InterPro" id="IPR051172">
    <property type="entry name" value="Chlamydia_OmcB"/>
</dbReference>
<gene>
    <name evidence="2" type="ORF">FBF83_00125</name>
</gene>
<dbReference type="AlphaFoldDB" id="A0A4U1MKR3"/>
<dbReference type="InterPro" id="IPR001434">
    <property type="entry name" value="OmcB-like_DUF11"/>
</dbReference>